<evidence type="ECO:0000256" key="1">
    <source>
        <dbReference type="SAM" id="MobiDB-lite"/>
    </source>
</evidence>
<keyword evidence="3" id="KW-1185">Reference proteome</keyword>
<organism evidence="2 3">
    <name type="scientific">Monilinia fructicola</name>
    <name type="common">Brown rot fungus</name>
    <name type="synonym">Ciboria fructicola</name>
    <dbReference type="NCBI Taxonomy" id="38448"/>
    <lineage>
        <taxon>Eukaryota</taxon>
        <taxon>Fungi</taxon>
        <taxon>Dikarya</taxon>
        <taxon>Ascomycota</taxon>
        <taxon>Pezizomycotina</taxon>
        <taxon>Leotiomycetes</taxon>
        <taxon>Helotiales</taxon>
        <taxon>Sclerotiniaceae</taxon>
        <taxon>Monilinia</taxon>
    </lineage>
</organism>
<protein>
    <submittedName>
        <fullName evidence="2">Uncharacterized protein</fullName>
    </submittedName>
</protein>
<reference evidence="2 3" key="1">
    <citation type="submission" date="2019-06" db="EMBL/GenBank/DDBJ databases">
        <title>Genome Sequence of the Brown Rot Fungal Pathogen Monilinia fructicola.</title>
        <authorList>
            <person name="De Miccolis Angelini R.M."/>
            <person name="Landi L."/>
            <person name="Abate D."/>
            <person name="Pollastro S."/>
            <person name="Romanazzi G."/>
            <person name="Faretra F."/>
        </authorList>
    </citation>
    <scope>NUCLEOTIDE SEQUENCE [LARGE SCALE GENOMIC DNA]</scope>
    <source>
        <strain evidence="2 3">Mfrc123</strain>
    </source>
</reference>
<sequence>MYSLERTFENGVDEKIKKVPYKEYPEGGRGGERKDASRESIGGNEDSKDAEEGEDGGLPNQPHQSGGVETKIIAAKAYKDELDRDEKRYFFKYHESIVIIMRVLRPLLHEFQARHLPRNPPVQPRRQSHYD</sequence>
<evidence type="ECO:0000313" key="2">
    <source>
        <dbReference type="EMBL" id="KAA8573109.1"/>
    </source>
</evidence>
<gene>
    <name evidence="2" type="ORF">EYC84_003632</name>
</gene>
<comment type="caution">
    <text evidence="2">The sequence shown here is derived from an EMBL/GenBank/DDBJ whole genome shotgun (WGS) entry which is preliminary data.</text>
</comment>
<dbReference type="AlphaFoldDB" id="A0A5M9JY74"/>
<evidence type="ECO:0000313" key="3">
    <source>
        <dbReference type="Proteomes" id="UP000322873"/>
    </source>
</evidence>
<name>A0A5M9JY74_MONFR</name>
<feature type="region of interest" description="Disordered" evidence="1">
    <location>
        <begin position="15"/>
        <end position="71"/>
    </location>
</feature>
<feature type="compositionally biased region" description="Basic and acidic residues" evidence="1">
    <location>
        <begin position="15"/>
        <end position="38"/>
    </location>
</feature>
<dbReference type="Proteomes" id="UP000322873">
    <property type="component" value="Unassembled WGS sequence"/>
</dbReference>
<dbReference type="EMBL" id="VICG01000004">
    <property type="protein sequence ID" value="KAA8573109.1"/>
    <property type="molecule type" value="Genomic_DNA"/>
</dbReference>
<accession>A0A5M9JY74</accession>
<proteinExistence type="predicted"/>